<evidence type="ECO:0008006" key="4">
    <source>
        <dbReference type="Google" id="ProtNLM"/>
    </source>
</evidence>
<name>A0A0N9ETE3_9CAUD</name>
<evidence type="ECO:0000313" key="2">
    <source>
        <dbReference type="EMBL" id="ALF51540.1"/>
    </source>
</evidence>
<gene>
    <name evidence="2" type="ORF">PAE1_40</name>
</gene>
<dbReference type="EMBL" id="KT734862">
    <property type="protein sequence ID" value="ALF51540.1"/>
    <property type="molecule type" value="Genomic_DNA"/>
</dbReference>
<evidence type="ECO:0000256" key="1">
    <source>
        <dbReference type="SAM" id="MobiDB-lite"/>
    </source>
</evidence>
<reference evidence="2 3" key="1">
    <citation type="journal article" date="2016" name="Genome Announc.">
        <title>Genome Sequences of Pseudomonas oryzihabitans Phage POR1 and Pseudomonas aeruginosa Phage PAE1.</title>
        <authorList>
            <person name="Dyson Z.A."/>
            <person name="Seviour R.J."/>
            <person name="Tucci J."/>
            <person name="Petrovski S."/>
        </authorList>
    </citation>
    <scope>NUCLEOTIDE SEQUENCE [LARGE SCALE GENOMIC DNA]</scope>
</reference>
<dbReference type="SUPFAM" id="SSF52141">
    <property type="entry name" value="Uracil-DNA glycosylase-like"/>
    <property type="match status" value="1"/>
</dbReference>
<feature type="region of interest" description="Disordered" evidence="1">
    <location>
        <begin position="1"/>
        <end position="27"/>
    </location>
</feature>
<dbReference type="OrthoDB" id="39799at10239"/>
<evidence type="ECO:0000313" key="3">
    <source>
        <dbReference type="Proteomes" id="UP000204629"/>
    </source>
</evidence>
<proteinExistence type="predicted"/>
<accession>A0A0N9ETE3</accession>
<sequence length="168" mass="18790">MNKPLLIGQAPGPNTDPDRPLAPLPRSSAGGRLAELAGLSPKDYLKTFDRTNLLHTFPGRWKRDDKWPARDAGIAAAAMKPLLGGRHVILVGRNVAEAFGYPAQHLDFHQWFADDRWGFEVAVVPHTSGRNHWYRKPGHEDAARAFWEEVVQRFALRRPTVVGLRTGT</sequence>
<dbReference type="KEGG" id="vg:26642069"/>
<organism evidence="2 3">
    <name type="scientific">Pseudomonas phage PAE1</name>
    <dbReference type="NCBI Taxonomy" id="1718273"/>
    <lineage>
        <taxon>Viruses</taxon>
        <taxon>Duplodnaviria</taxon>
        <taxon>Heunggongvirae</taxon>
        <taxon>Uroviricota</taxon>
        <taxon>Caudoviricetes</taxon>
        <taxon>Mesyanzhinovviridae</taxon>
        <taxon>Rabinowitzvirinae</taxon>
        <taxon>Yuavirus</taxon>
        <taxon>Yuavirus PAE1</taxon>
        <taxon>Pseudomonas virus PAE1</taxon>
    </lineage>
</organism>
<protein>
    <recommendedName>
        <fullName evidence="4">Uracil-DNA glycosylase</fullName>
    </recommendedName>
</protein>
<keyword evidence="3" id="KW-1185">Reference proteome</keyword>
<dbReference type="RefSeq" id="YP_009215731.1">
    <property type="nucleotide sequence ID" value="NC_028980.1"/>
</dbReference>
<dbReference type="SMR" id="A0A0N9ETE3"/>
<dbReference type="Proteomes" id="UP000204629">
    <property type="component" value="Segment"/>
</dbReference>
<dbReference type="InterPro" id="IPR036895">
    <property type="entry name" value="Uracil-DNA_glycosylase-like_sf"/>
</dbReference>
<dbReference type="GeneID" id="26642069"/>